<protein>
    <recommendedName>
        <fullName evidence="3">Nuclease HARBI1</fullName>
    </recommendedName>
</protein>
<keyword evidence="2" id="KW-1185">Reference proteome</keyword>
<evidence type="ECO:0000313" key="2">
    <source>
        <dbReference type="Proteomes" id="UP001353858"/>
    </source>
</evidence>
<organism evidence="1 2">
    <name type="scientific">Aquatica leii</name>
    <dbReference type="NCBI Taxonomy" id="1421715"/>
    <lineage>
        <taxon>Eukaryota</taxon>
        <taxon>Metazoa</taxon>
        <taxon>Ecdysozoa</taxon>
        <taxon>Arthropoda</taxon>
        <taxon>Hexapoda</taxon>
        <taxon>Insecta</taxon>
        <taxon>Pterygota</taxon>
        <taxon>Neoptera</taxon>
        <taxon>Endopterygota</taxon>
        <taxon>Coleoptera</taxon>
        <taxon>Polyphaga</taxon>
        <taxon>Elateriformia</taxon>
        <taxon>Elateroidea</taxon>
        <taxon>Lampyridae</taxon>
        <taxon>Luciolinae</taxon>
        <taxon>Aquatica</taxon>
    </lineage>
</organism>
<dbReference type="AlphaFoldDB" id="A0AAN7P2S9"/>
<name>A0AAN7P2S9_9COLE</name>
<reference evidence="2" key="1">
    <citation type="submission" date="2023-01" db="EMBL/GenBank/DDBJ databases">
        <title>Key to firefly adult light organ development and bioluminescence: homeobox transcription factors regulate luciferase expression and transportation to peroxisome.</title>
        <authorList>
            <person name="Fu X."/>
        </authorList>
    </citation>
    <scope>NUCLEOTIDE SEQUENCE [LARGE SCALE GENOMIC DNA]</scope>
</reference>
<comment type="caution">
    <text evidence="1">The sequence shown here is derived from an EMBL/GenBank/DDBJ whole genome shotgun (WGS) entry which is preliminary data.</text>
</comment>
<dbReference type="Proteomes" id="UP001353858">
    <property type="component" value="Unassembled WGS sequence"/>
</dbReference>
<evidence type="ECO:0000313" key="1">
    <source>
        <dbReference type="EMBL" id="KAK4873006.1"/>
    </source>
</evidence>
<gene>
    <name evidence="1" type="ORF">RN001_015035</name>
</gene>
<evidence type="ECO:0008006" key="3">
    <source>
        <dbReference type="Google" id="ProtNLM"/>
    </source>
</evidence>
<proteinExistence type="predicted"/>
<sequence>MGDLYEFIQHVEDDLAYLLIPRQVLRDNTNPLEVYTNNELYQRYRFCRNTIQTVLLPMVYPQNNQDSNRGLPIPPIIKLCMALRFYATGSYQRTVGDLMAISQASACRIINEVSEIIARHLPLYIKFPENNIARIRNRFYEIAHFPEKEVHLFIVMNRF</sequence>
<dbReference type="EMBL" id="JARPUR010000007">
    <property type="protein sequence ID" value="KAK4873006.1"/>
    <property type="molecule type" value="Genomic_DNA"/>
</dbReference>
<accession>A0AAN7P2S9</accession>